<dbReference type="Gene3D" id="3.40.50.620">
    <property type="entry name" value="HUPs"/>
    <property type="match status" value="1"/>
</dbReference>
<comment type="catalytic activity">
    <reaction evidence="14 15">
        <text>FMN + ATP + H(+) = FAD + diphosphate</text>
        <dbReference type="Rhea" id="RHEA:17237"/>
        <dbReference type="ChEBI" id="CHEBI:15378"/>
        <dbReference type="ChEBI" id="CHEBI:30616"/>
        <dbReference type="ChEBI" id="CHEBI:33019"/>
        <dbReference type="ChEBI" id="CHEBI:57692"/>
        <dbReference type="ChEBI" id="CHEBI:58210"/>
        <dbReference type="EC" id="2.7.7.2"/>
    </reaction>
</comment>
<evidence type="ECO:0000256" key="2">
    <source>
        <dbReference type="ARBA" id="ARBA00004726"/>
    </source>
</evidence>
<dbReference type="EC" id="2.7.7.2" evidence="15"/>
<evidence type="ECO:0000313" key="18">
    <source>
        <dbReference type="Proteomes" id="UP000199668"/>
    </source>
</evidence>
<name>A0A1I4KAM1_9BACI</name>
<sequence>MQTFYLSHQNEIPAGFPDMVLALGYFDGVHIGHQEVIRTAAAIAAEKNCALGVMTFHPHPKVVLSPDTDENNMRYITPLPHKEDCLEREGPDYLFVVQFDKQFASQEPQEFVDHYLLPLQVVHVTAGFDYSYGRLGRGTMETLPFHSRGRFGQTVVGEVTQNGEKISSTAVKEYIRTGDVAKACSLLGRPYSIRGVVEGGEQRGRTIGFPTANIEKHHTYAVPQPGVYSVRIYVGGRWLDGAASIGFKPTFHDEAPEDPVIEVYIFDFNEDIYGWNVEVCFYTFIRGEEAFNSAEELIEEMNRDVEKARDALAAYPDVPGSS</sequence>
<dbReference type="InterPro" id="IPR015864">
    <property type="entry name" value="FAD_synthase"/>
</dbReference>
<evidence type="ECO:0000256" key="7">
    <source>
        <dbReference type="ARBA" id="ARBA00022695"/>
    </source>
</evidence>
<dbReference type="InterPro" id="IPR023465">
    <property type="entry name" value="Riboflavin_kinase_dom_sf"/>
</dbReference>
<keyword evidence="8 15" id="KW-0547">Nucleotide-binding</keyword>
<dbReference type="GO" id="GO:0009231">
    <property type="term" value="P:riboflavin biosynthetic process"/>
    <property type="evidence" value="ECO:0007669"/>
    <property type="project" value="InterPro"/>
</dbReference>
<dbReference type="GO" id="GO:0003919">
    <property type="term" value="F:FMN adenylyltransferase activity"/>
    <property type="evidence" value="ECO:0007669"/>
    <property type="project" value="UniProtKB-UniRule"/>
</dbReference>
<dbReference type="EC" id="2.7.1.26" evidence="15"/>
<evidence type="ECO:0000259" key="16">
    <source>
        <dbReference type="SMART" id="SM00904"/>
    </source>
</evidence>
<dbReference type="GO" id="GO:0005524">
    <property type="term" value="F:ATP binding"/>
    <property type="evidence" value="ECO:0007669"/>
    <property type="project" value="UniProtKB-UniRule"/>
</dbReference>
<gene>
    <name evidence="17" type="ORF">SAMN04488054_104211</name>
</gene>
<evidence type="ECO:0000256" key="5">
    <source>
        <dbReference type="ARBA" id="ARBA00022643"/>
    </source>
</evidence>
<dbReference type="RefSeq" id="WP_090926076.1">
    <property type="nucleotide sequence ID" value="NZ_FOTY01000004.1"/>
</dbReference>
<dbReference type="InterPro" id="IPR023468">
    <property type="entry name" value="Riboflavin_kinase"/>
</dbReference>
<keyword evidence="5 15" id="KW-0288">FMN</keyword>
<dbReference type="OrthoDB" id="9803667at2"/>
<dbReference type="InterPro" id="IPR014729">
    <property type="entry name" value="Rossmann-like_a/b/a_fold"/>
</dbReference>
<dbReference type="UniPathway" id="UPA00276">
    <property type="reaction ID" value="UER00406"/>
</dbReference>
<dbReference type="GO" id="GO:0008531">
    <property type="term" value="F:riboflavin kinase activity"/>
    <property type="evidence" value="ECO:0007669"/>
    <property type="project" value="UniProtKB-UniRule"/>
</dbReference>
<accession>A0A1I4KAM1</accession>
<keyword evidence="4 15" id="KW-0285">Flavoprotein</keyword>
<dbReference type="SUPFAM" id="SSF52374">
    <property type="entry name" value="Nucleotidylyl transferase"/>
    <property type="match status" value="1"/>
</dbReference>
<dbReference type="Pfam" id="PF06574">
    <property type="entry name" value="FAD_syn"/>
    <property type="match status" value="1"/>
</dbReference>
<proteinExistence type="inferred from homology"/>
<dbReference type="GO" id="GO:0009398">
    <property type="term" value="P:FMN biosynthetic process"/>
    <property type="evidence" value="ECO:0007669"/>
    <property type="project" value="UniProtKB-UniRule"/>
</dbReference>
<evidence type="ECO:0000256" key="9">
    <source>
        <dbReference type="ARBA" id="ARBA00022777"/>
    </source>
</evidence>
<keyword evidence="7 15" id="KW-0548">Nucleotidyltransferase</keyword>
<dbReference type="SUPFAM" id="SSF82114">
    <property type="entry name" value="Riboflavin kinase-like"/>
    <property type="match status" value="1"/>
</dbReference>
<comment type="similarity">
    <text evidence="15">Belongs to the ribF family.</text>
</comment>
<keyword evidence="11 15" id="KW-0067">ATP-binding</keyword>
<dbReference type="EMBL" id="FOTY01000004">
    <property type="protein sequence ID" value="SFL75730.1"/>
    <property type="molecule type" value="Genomic_DNA"/>
</dbReference>
<dbReference type="NCBIfam" id="TIGR00083">
    <property type="entry name" value="ribF"/>
    <property type="match status" value="1"/>
</dbReference>
<keyword evidence="6 15" id="KW-0808">Transferase</keyword>
<evidence type="ECO:0000256" key="6">
    <source>
        <dbReference type="ARBA" id="ARBA00022679"/>
    </source>
</evidence>
<keyword evidence="18" id="KW-1185">Reference proteome</keyword>
<evidence type="ECO:0000256" key="13">
    <source>
        <dbReference type="ARBA" id="ARBA00047880"/>
    </source>
</evidence>
<organism evidence="17 18">
    <name type="scientific">Salibacterium qingdaonense</name>
    <dbReference type="NCBI Taxonomy" id="266892"/>
    <lineage>
        <taxon>Bacteria</taxon>
        <taxon>Bacillati</taxon>
        <taxon>Bacillota</taxon>
        <taxon>Bacilli</taxon>
        <taxon>Bacillales</taxon>
        <taxon>Bacillaceae</taxon>
    </lineage>
</organism>
<dbReference type="Gene3D" id="2.40.30.30">
    <property type="entry name" value="Riboflavin kinase-like"/>
    <property type="match status" value="1"/>
</dbReference>
<evidence type="ECO:0000256" key="8">
    <source>
        <dbReference type="ARBA" id="ARBA00022741"/>
    </source>
</evidence>
<dbReference type="GO" id="GO:0006747">
    <property type="term" value="P:FAD biosynthetic process"/>
    <property type="evidence" value="ECO:0007669"/>
    <property type="project" value="UniProtKB-UniRule"/>
</dbReference>
<keyword evidence="12" id="KW-0511">Multifunctional enzyme</keyword>
<evidence type="ECO:0000256" key="12">
    <source>
        <dbReference type="ARBA" id="ARBA00023268"/>
    </source>
</evidence>
<dbReference type="InterPro" id="IPR015865">
    <property type="entry name" value="Riboflavin_kinase_bac/euk"/>
</dbReference>
<dbReference type="CDD" id="cd02064">
    <property type="entry name" value="FAD_synthetase_N"/>
    <property type="match status" value="1"/>
</dbReference>
<reference evidence="17 18" key="1">
    <citation type="submission" date="2016-10" db="EMBL/GenBank/DDBJ databases">
        <authorList>
            <person name="de Groot N.N."/>
        </authorList>
    </citation>
    <scope>NUCLEOTIDE SEQUENCE [LARGE SCALE GENOMIC DNA]</scope>
    <source>
        <strain evidence="17 18">CGMCC 1.6134</strain>
    </source>
</reference>
<dbReference type="Pfam" id="PF01687">
    <property type="entry name" value="Flavokinase"/>
    <property type="match status" value="1"/>
</dbReference>
<evidence type="ECO:0000256" key="15">
    <source>
        <dbReference type="PIRNR" id="PIRNR004491"/>
    </source>
</evidence>
<dbReference type="FunFam" id="2.40.30.30:FF:000003">
    <property type="entry name" value="Riboflavin biosynthesis protein"/>
    <property type="match status" value="1"/>
</dbReference>
<evidence type="ECO:0000256" key="3">
    <source>
        <dbReference type="ARBA" id="ARBA00005201"/>
    </source>
</evidence>
<keyword evidence="9 15" id="KW-0418">Kinase</keyword>
<keyword evidence="10 15" id="KW-0274">FAD</keyword>
<dbReference type="STRING" id="266892.SAMN04488054_104211"/>
<evidence type="ECO:0000256" key="4">
    <source>
        <dbReference type="ARBA" id="ARBA00022630"/>
    </source>
</evidence>
<dbReference type="AlphaFoldDB" id="A0A1I4KAM1"/>
<dbReference type="UniPathway" id="UPA00277">
    <property type="reaction ID" value="UER00407"/>
</dbReference>
<comment type="function">
    <text evidence="1">Catalyzes the phosphorylation of riboflavin to FMN followed by the adenylation of FMN to FAD.</text>
</comment>
<protein>
    <recommendedName>
        <fullName evidence="15">Riboflavin biosynthesis protein</fullName>
    </recommendedName>
    <domain>
        <recommendedName>
            <fullName evidence="15">Riboflavin kinase</fullName>
            <ecNumber evidence="15">2.7.1.26</ecNumber>
        </recommendedName>
        <alternativeName>
            <fullName evidence="15">Flavokinase</fullName>
        </alternativeName>
    </domain>
    <domain>
        <recommendedName>
            <fullName evidence="15">FMN adenylyltransferase</fullName>
            <ecNumber evidence="15">2.7.7.2</ecNumber>
        </recommendedName>
        <alternativeName>
            <fullName evidence="15">FAD pyrophosphorylase</fullName>
        </alternativeName>
        <alternativeName>
            <fullName evidence="15">FAD synthase</fullName>
        </alternativeName>
    </domain>
</protein>
<feature type="domain" description="Riboflavin kinase" evidence="16">
    <location>
        <begin position="186"/>
        <end position="313"/>
    </location>
</feature>
<dbReference type="NCBIfam" id="TIGR00125">
    <property type="entry name" value="cyt_tran_rel"/>
    <property type="match status" value="1"/>
</dbReference>
<evidence type="ECO:0000256" key="1">
    <source>
        <dbReference type="ARBA" id="ARBA00002121"/>
    </source>
</evidence>
<comment type="pathway">
    <text evidence="2 15">Cofactor biosynthesis; FAD biosynthesis; FAD from FMN: step 1/1.</text>
</comment>
<dbReference type="PANTHER" id="PTHR22749">
    <property type="entry name" value="RIBOFLAVIN KINASE/FMN ADENYLYLTRANSFERASE"/>
    <property type="match status" value="1"/>
</dbReference>
<evidence type="ECO:0000256" key="11">
    <source>
        <dbReference type="ARBA" id="ARBA00022840"/>
    </source>
</evidence>
<dbReference type="InterPro" id="IPR004821">
    <property type="entry name" value="Cyt_trans-like"/>
</dbReference>
<evidence type="ECO:0000313" key="17">
    <source>
        <dbReference type="EMBL" id="SFL75730.1"/>
    </source>
</evidence>
<dbReference type="FunFam" id="3.40.50.620:FF:000021">
    <property type="entry name" value="Riboflavin biosynthesis protein"/>
    <property type="match status" value="1"/>
</dbReference>
<dbReference type="Proteomes" id="UP000199668">
    <property type="component" value="Unassembled WGS sequence"/>
</dbReference>
<comment type="pathway">
    <text evidence="3 15">Cofactor biosynthesis; FMN biosynthesis; FMN from riboflavin (ATP route): step 1/1.</text>
</comment>
<dbReference type="PANTHER" id="PTHR22749:SF6">
    <property type="entry name" value="RIBOFLAVIN KINASE"/>
    <property type="match status" value="1"/>
</dbReference>
<dbReference type="InterPro" id="IPR002606">
    <property type="entry name" value="Riboflavin_kinase_bac"/>
</dbReference>
<evidence type="ECO:0000256" key="14">
    <source>
        <dbReference type="ARBA" id="ARBA00049494"/>
    </source>
</evidence>
<dbReference type="SMART" id="SM00904">
    <property type="entry name" value="Flavokinase"/>
    <property type="match status" value="1"/>
</dbReference>
<comment type="catalytic activity">
    <reaction evidence="13 15">
        <text>riboflavin + ATP = FMN + ADP + H(+)</text>
        <dbReference type="Rhea" id="RHEA:14357"/>
        <dbReference type="ChEBI" id="CHEBI:15378"/>
        <dbReference type="ChEBI" id="CHEBI:30616"/>
        <dbReference type="ChEBI" id="CHEBI:57986"/>
        <dbReference type="ChEBI" id="CHEBI:58210"/>
        <dbReference type="ChEBI" id="CHEBI:456216"/>
        <dbReference type="EC" id="2.7.1.26"/>
    </reaction>
</comment>
<evidence type="ECO:0000256" key="10">
    <source>
        <dbReference type="ARBA" id="ARBA00022827"/>
    </source>
</evidence>
<dbReference type="PIRSF" id="PIRSF004491">
    <property type="entry name" value="FAD_Synth"/>
    <property type="match status" value="1"/>
</dbReference>